<name>A0A4C1UTN4_EUMVA</name>
<protein>
    <submittedName>
        <fullName evidence="1">Uncharacterized protein</fullName>
    </submittedName>
</protein>
<dbReference type="Proteomes" id="UP000299102">
    <property type="component" value="Unassembled WGS sequence"/>
</dbReference>
<proteinExistence type="predicted"/>
<dbReference type="OrthoDB" id="10017160at2759"/>
<keyword evidence="2" id="KW-1185">Reference proteome</keyword>
<dbReference type="AlphaFoldDB" id="A0A4C1UTN4"/>
<comment type="caution">
    <text evidence="1">The sequence shown here is derived from an EMBL/GenBank/DDBJ whole genome shotgun (WGS) entry which is preliminary data.</text>
</comment>
<organism evidence="1 2">
    <name type="scientific">Eumeta variegata</name>
    <name type="common">Bagworm moth</name>
    <name type="synonym">Eumeta japonica</name>
    <dbReference type="NCBI Taxonomy" id="151549"/>
    <lineage>
        <taxon>Eukaryota</taxon>
        <taxon>Metazoa</taxon>
        <taxon>Ecdysozoa</taxon>
        <taxon>Arthropoda</taxon>
        <taxon>Hexapoda</taxon>
        <taxon>Insecta</taxon>
        <taxon>Pterygota</taxon>
        <taxon>Neoptera</taxon>
        <taxon>Endopterygota</taxon>
        <taxon>Lepidoptera</taxon>
        <taxon>Glossata</taxon>
        <taxon>Ditrysia</taxon>
        <taxon>Tineoidea</taxon>
        <taxon>Psychidae</taxon>
        <taxon>Oiketicinae</taxon>
        <taxon>Eumeta</taxon>
    </lineage>
</organism>
<accession>A0A4C1UTN4</accession>
<evidence type="ECO:0000313" key="2">
    <source>
        <dbReference type="Proteomes" id="UP000299102"/>
    </source>
</evidence>
<sequence>MNLTRENVRAVIFYDFSCNLSRQGSSDRLRLAFHDEAPHPLPLFVTGLTSSDVVVLIRLTICVGTSFYGGNNVNAPTAHDTD</sequence>
<evidence type="ECO:0000313" key="1">
    <source>
        <dbReference type="EMBL" id="GBP29184.1"/>
    </source>
</evidence>
<reference evidence="1 2" key="1">
    <citation type="journal article" date="2019" name="Commun. Biol.">
        <title>The bagworm genome reveals a unique fibroin gene that provides high tensile strength.</title>
        <authorList>
            <person name="Kono N."/>
            <person name="Nakamura H."/>
            <person name="Ohtoshi R."/>
            <person name="Tomita M."/>
            <person name="Numata K."/>
            <person name="Arakawa K."/>
        </authorList>
    </citation>
    <scope>NUCLEOTIDE SEQUENCE [LARGE SCALE GENOMIC DNA]</scope>
</reference>
<gene>
    <name evidence="1" type="ORF">EVAR_17722_1</name>
</gene>
<dbReference type="EMBL" id="BGZK01000216">
    <property type="protein sequence ID" value="GBP29184.1"/>
    <property type="molecule type" value="Genomic_DNA"/>
</dbReference>